<sequence length="231" mass="27581">MPIEYPEFFFRLVRPRDVEAKFRAALNDPKIIAAVGVEDPRMIVEYIRDHTDDDELWMAGCKLFPLPDQHELFGFRFQKPVEHMGYLLTPNGIIDLGRPSFALDDDTGAATWVRYYRQLVHKCMSYNPAYRRPALKQYSSFERGMKPIRNKRGEEEWLIDQIVDATTIDYTRWYKVRWLGFGEDRDTWETRHNLRNCIALDRWEYAQKQPVTEYQDGLKITRRYVAEFPFP</sequence>
<dbReference type="Pfam" id="PF00385">
    <property type="entry name" value="Chromo"/>
    <property type="match status" value="1"/>
</dbReference>
<comment type="subcellular location">
    <subcellularLocation>
        <location evidence="1">Nucleus</location>
    </subcellularLocation>
</comment>
<dbReference type="InterPro" id="IPR023779">
    <property type="entry name" value="Chromodomain_CS"/>
</dbReference>
<dbReference type="InterPro" id="IPR016197">
    <property type="entry name" value="Chromo-like_dom_sf"/>
</dbReference>
<dbReference type="InterPro" id="IPR023780">
    <property type="entry name" value="Chromo_domain"/>
</dbReference>
<dbReference type="PROSITE" id="PS00598">
    <property type="entry name" value="CHROMO_1"/>
    <property type="match status" value="1"/>
</dbReference>
<dbReference type="InterPro" id="IPR000953">
    <property type="entry name" value="Chromo/chromo_shadow_dom"/>
</dbReference>
<evidence type="ECO:0000256" key="1">
    <source>
        <dbReference type="ARBA" id="ARBA00004123"/>
    </source>
</evidence>
<dbReference type="EMBL" id="SDEE01000361">
    <property type="protein sequence ID" value="RXW17197.1"/>
    <property type="molecule type" value="Genomic_DNA"/>
</dbReference>
<dbReference type="AlphaFoldDB" id="A0A4Q2DBZ0"/>
<dbReference type="GO" id="GO:0005634">
    <property type="term" value="C:nucleus"/>
    <property type="evidence" value="ECO:0007669"/>
    <property type="project" value="UniProtKB-SubCell"/>
</dbReference>
<evidence type="ECO:0000313" key="5">
    <source>
        <dbReference type="Proteomes" id="UP000290288"/>
    </source>
</evidence>
<protein>
    <recommendedName>
        <fullName evidence="3">Chromo domain-containing protein</fullName>
    </recommendedName>
</protein>
<evidence type="ECO:0000313" key="4">
    <source>
        <dbReference type="EMBL" id="RXW17197.1"/>
    </source>
</evidence>
<accession>A0A4Q2DBZ0</accession>
<dbReference type="CDD" id="cd00024">
    <property type="entry name" value="CD_CSD"/>
    <property type="match status" value="1"/>
</dbReference>
<organism evidence="4 5">
    <name type="scientific">Candolleomyces aberdarensis</name>
    <dbReference type="NCBI Taxonomy" id="2316362"/>
    <lineage>
        <taxon>Eukaryota</taxon>
        <taxon>Fungi</taxon>
        <taxon>Dikarya</taxon>
        <taxon>Basidiomycota</taxon>
        <taxon>Agaricomycotina</taxon>
        <taxon>Agaricomycetes</taxon>
        <taxon>Agaricomycetidae</taxon>
        <taxon>Agaricales</taxon>
        <taxon>Agaricineae</taxon>
        <taxon>Psathyrellaceae</taxon>
        <taxon>Candolleomyces</taxon>
    </lineage>
</organism>
<comment type="caution">
    <text evidence="4">The sequence shown here is derived from an EMBL/GenBank/DDBJ whole genome shotgun (WGS) entry which is preliminary data.</text>
</comment>
<dbReference type="SUPFAM" id="SSF54160">
    <property type="entry name" value="Chromo domain-like"/>
    <property type="match status" value="1"/>
</dbReference>
<keyword evidence="5" id="KW-1185">Reference proteome</keyword>
<dbReference type="Proteomes" id="UP000290288">
    <property type="component" value="Unassembled WGS sequence"/>
</dbReference>
<dbReference type="GO" id="GO:0006338">
    <property type="term" value="P:chromatin remodeling"/>
    <property type="evidence" value="ECO:0007669"/>
    <property type="project" value="UniProtKB-ARBA"/>
</dbReference>
<name>A0A4Q2DBZ0_9AGAR</name>
<feature type="domain" description="Chromo" evidence="3">
    <location>
        <begin position="157"/>
        <end position="197"/>
    </location>
</feature>
<dbReference type="PROSITE" id="PS50013">
    <property type="entry name" value="CHROMO_2"/>
    <property type="match status" value="1"/>
</dbReference>
<reference evidence="4 5" key="1">
    <citation type="submission" date="2019-01" db="EMBL/GenBank/DDBJ databases">
        <title>Draft genome sequence of Psathyrella aberdarensis IHI B618.</title>
        <authorList>
            <person name="Buettner E."/>
            <person name="Kellner H."/>
        </authorList>
    </citation>
    <scope>NUCLEOTIDE SEQUENCE [LARGE SCALE GENOMIC DNA]</scope>
    <source>
        <strain evidence="4 5">IHI B618</strain>
    </source>
</reference>
<dbReference type="Gene3D" id="2.40.50.40">
    <property type="match status" value="1"/>
</dbReference>
<keyword evidence="2" id="KW-0539">Nucleus</keyword>
<gene>
    <name evidence="4" type="ORF">EST38_g8655</name>
</gene>
<dbReference type="OrthoDB" id="3067920at2759"/>
<evidence type="ECO:0000256" key="2">
    <source>
        <dbReference type="ARBA" id="ARBA00023242"/>
    </source>
</evidence>
<proteinExistence type="predicted"/>
<evidence type="ECO:0000259" key="3">
    <source>
        <dbReference type="PROSITE" id="PS50013"/>
    </source>
</evidence>